<dbReference type="AlphaFoldDB" id="A0A1J5RQA5"/>
<accession>A0A1J5RQA5</accession>
<name>A0A1J5RQA5_9ZZZZ</name>
<evidence type="ECO:0000256" key="1">
    <source>
        <dbReference type="SAM" id="MobiDB-lite"/>
    </source>
</evidence>
<organism evidence="2">
    <name type="scientific">mine drainage metagenome</name>
    <dbReference type="NCBI Taxonomy" id="410659"/>
    <lineage>
        <taxon>unclassified sequences</taxon>
        <taxon>metagenomes</taxon>
        <taxon>ecological metagenomes</taxon>
    </lineage>
</organism>
<reference evidence="2" key="1">
    <citation type="submission" date="2016-10" db="EMBL/GenBank/DDBJ databases">
        <title>Sequence of Gallionella enrichment culture.</title>
        <authorList>
            <person name="Poehlein A."/>
            <person name="Muehling M."/>
            <person name="Daniel R."/>
        </authorList>
    </citation>
    <scope>NUCLEOTIDE SEQUENCE</scope>
</reference>
<proteinExistence type="predicted"/>
<sequence length="228" mass="23405">MPSRLSLCALAVIAALPLAACQPASLSDENPELGHPVGVEQRTLSASFALPADARPGPADLLRLRSLALEAQRRGAGPVSLLAYSRSGQDAGVRAYAERLAEGLRRQGAATVGVRAMASAGMTAAGAVEVRVPVWSAVAPTCGTYSRGMTPDFDNTPNSDWGCSIQRDRALMVQDPADLVRARTASGRDANRADDVLDKYGRGLATGSAPETMSPGTTSSVGSGGGSN</sequence>
<dbReference type="InterPro" id="IPR019027">
    <property type="entry name" value="Pilus_biogenesis_CpaD-related"/>
</dbReference>
<gene>
    <name evidence="2" type="ORF">GALL_200870</name>
</gene>
<comment type="caution">
    <text evidence="2">The sequence shown here is derived from an EMBL/GenBank/DDBJ whole genome shotgun (WGS) entry which is preliminary data.</text>
</comment>
<dbReference type="Pfam" id="PF09476">
    <property type="entry name" value="Pilus_CpaD"/>
    <property type="match status" value="1"/>
</dbReference>
<dbReference type="EMBL" id="MLJW01000126">
    <property type="protein sequence ID" value="OIQ97905.1"/>
    <property type="molecule type" value="Genomic_DNA"/>
</dbReference>
<feature type="region of interest" description="Disordered" evidence="1">
    <location>
        <begin position="193"/>
        <end position="228"/>
    </location>
</feature>
<evidence type="ECO:0000313" key="2">
    <source>
        <dbReference type="EMBL" id="OIQ97905.1"/>
    </source>
</evidence>
<protein>
    <submittedName>
        <fullName evidence="2">Pilus biogenesis CpaD protein (Pilus_cpaD)</fullName>
    </submittedName>
</protein>